<name>A0ABP4B3Y0_9ACTN</name>
<proteinExistence type="predicted"/>
<organism evidence="1 2">
    <name type="scientific">Kribbella koreensis</name>
    <dbReference type="NCBI Taxonomy" id="57909"/>
    <lineage>
        <taxon>Bacteria</taxon>
        <taxon>Bacillati</taxon>
        <taxon>Actinomycetota</taxon>
        <taxon>Actinomycetes</taxon>
        <taxon>Propionibacteriales</taxon>
        <taxon>Kribbellaceae</taxon>
        <taxon>Kribbella</taxon>
    </lineage>
</organism>
<keyword evidence="2" id="KW-1185">Reference proteome</keyword>
<dbReference type="Proteomes" id="UP001500542">
    <property type="component" value="Unassembled WGS sequence"/>
</dbReference>
<sequence length="97" mass="10391">MPAALAENQPLIPEVRHNLDLPADRLDIPAIALNSDHPNPPTTARLTRLPLQNLSQPINTHLPPEHSQLGREAALAARIAVGSADNCRIGGPPRIPN</sequence>
<evidence type="ECO:0000313" key="2">
    <source>
        <dbReference type="Proteomes" id="UP001500542"/>
    </source>
</evidence>
<gene>
    <name evidence="1" type="ORF">GCM10009554_36550</name>
</gene>
<protein>
    <submittedName>
        <fullName evidence="1">Uncharacterized protein</fullName>
    </submittedName>
</protein>
<dbReference type="EMBL" id="BAAAHK010000007">
    <property type="protein sequence ID" value="GAA0943330.1"/>
    <property type="molecule type" value="Genomic_DNA"/>
</dbReference>
<accession>A0ABP4B3Y0</accession>
<evidence type="ECO:0000313" key="1">
    <source>
        <dbReference type="EMBL" id="GAA0943330.1"/>
    </source>
</evidence>
<comment type="caution">
    <text evidence="1">The sequence shown here is derived from an EMBL/GenBank/DDBJ whole genome shotgun (WGS) entry which is preliminary data.</text>
</comment>
<reference evidence="2" key="1">
    <citation type="journal article" date="2019" name="Int. J. Syst. Evol. Microbiol.">
        <title>The Global Catalogue of Microorganisms (GCM) 10K type strain sequencing project: providing services to taxonomists for standard genome sequencing and annotation.</title>
        <authorList>
            <consortium name="The Broad Institute Genomics Platform"/>
            <consortium name="The Broad Institute Genome Sequencing Center for Infectious Disease"/>
            <person name="Wu L."/>
            <person name="Ma J."/>
        </authorList>
    </citation>
    <scope>NUCLEOTIDE SEQUENCE [LARGE SCALE GENOMIC DNA]</scope>
    <source>
        <strain evidence="2">JCM 10977</strain>
    </source>
</reference>